<protein>
    <recommendedName>
        <fullName evidence="4">Cyclic nucleotide-binding domain-containing protein</fullName>
    </recommendedName>
</protein>
<feature type="compositionally biased region" description="Low complexity" evidence="1">
    <location>
        <begin position="272"/>
        <end position="296"/>
    </location>
</feature>
<evidence type="ECO:0000313" key="3">
    <source>
        <dbReference type="Proteomes" id="UP000007798"/>
    </source>
</evidence>
<feature type="region of interest" description="Disordered" evidence="1">
    <location>
        <begin position="212"/>
        <end position="233"/>
    </location>
</feature>
<dbReference type="OrthoDB" id="166212at2759"/>
<evidence type="ECO:0000313" key="2">
    <source>
        <dbReference type="EMBL" id="EDW83988.2"/>
    </source>
</evidence>
<proteinExistence type="predicted"/>
<feature type="region of interest" description="Disordered" evidence="1">
    <location>
        <begin position="272"/>
        <end position="303"/>
    </location>
</feature>
<feature type="compositionally biased region" description="Basic and acidic residues" evidence="1">
    <location>
        <begin position="221"/>
        <end position="233"/>
    </location>
</feature>
<dbReference type="InParanoid" id="B4NJY6"/>
<dbReference type="PANTHER" id="PTHR23011:SF41">
    <property type="entry name" value="CYCLIC NUCLEOTIDE-BINDING DOMAIN-CONTAINING PROTEIN"/>
    <property type="match status" value="1"/>
</dbReference>
<dbReference type="AlphaFoldDB" id="B4NJY6"/>
<evidence type="ECO:0000256" key="1">
    <source>
        <dbReference type="SAM" id="MobiDB-lite"/>
    </source>
</evidence>
<accession>B4NJY6</accession>
<dbReference type="Proteomes" id="UP000007798">
    <property type="component" value="Unassembled WGS sequence"/>
</dbReference>
<dbReference type="EMBL" id="CH964272">
    <property type="protein sequence ID" value="EDW83988.2"/>
    <property type="molecule type" value="Genomic_DNA"/>
</dbReference>
<dbReference type="KEGG" id="dwi:6651582"/>
<sequence length="437" mass="50398">MIQRSYNKLFGKELDEVECLFGPGDCIGDVAKMENTIRSHTFVAATHCELLALLDYGMPILEPFMKKLWTDKKRALKALDYFDFLNEDQIINACRFGSVRQFNPLDTIYSQDKGSLTNVHFVLSGECIILQCLNMKVTKKNGKKVFTLPDFTQSDASLLISKTSSFTQNRSRKSIDGDLNVHDLLKSSSSSEAEKDIKKMHRKMEVRDLDRLCGFNTPKPPPKEDKENKHESLKKYRDEQYDYLNFTDKDESEEVDETVYKYKKGNSLINIEEDSNNSNESEVFALSSSESSSYSSDSDDSETHLVEFESDSSDTVKYESHFIDVGSLTYGGIFGLGEKMEDRVILARTTVQCLTLPRYFLLEKEQNPGNIWQRRLFYLDCTIPSREALFTDYVRSRNWKEFKKNFIYKNLESNVKDISKQHDIPIICRIVETANDE</sequence>
<dbReference type="eggNOG" id="KOG1113">
    <property type="taxonomic scope" value="Eukaryota"/>
</dbReference>
<dbReference type="PANTHER" id="PTHR23011">
    <property type="entry name" value="CYCLIC NUCLEOTIDE-BINDING DOMAIN CONTAINING PROTEIN"/>
    <property type="match status" value="1"/>
</dbReference>
<evidence type="ECO:0008006" key="4">
    <source>
        <dbReference type="Google" id="ProtNLM"/>
    </source>
</evidence>
<keyword evidence="3" id="KW-1185">Reference proteome</keyword>
<name>B4NJY6_DROWI</name>
<gene>
    <name evidence="2" type="primary">Dwil\GK13387</name>
    <name evidence="2" type="ORF">Dwil_GK13387</name>
</gene>
<reference evidence="2 3" key="1">
    <citation type="journal article" date="2007" name="Nature">
        <title>Evolution of genes and genomes on the Drosophila phylogeny.</title>
        <authorList>
            <consortium name="Drosophila 12 Genomes Consortium"/>
            <person name="Clark A.G."/>
            <person name="Eisen M.B."/>
            <person name="Smith D.R."/>
            <person name="Bergman C.M."/>
            <person name="Oliver B."/>
            <person name="Markow T.A."/>
            <person name="Kaufman T.C."/>
            <person name="Kellis M."/>
            <person name="Gelbart W."/>
            <person name="Iyer V.N."/>
            <person name="Pollard D.A."/>
            <person name="Sackton T.B."/>
            <person name="Larracuente A.M."/>
            <person name="Singh N.D."/>
            <person name="Abad J.P."/>
            <person name="Abt D.N."/>
            <person name="Adryan B."/>
            <person name="Aguade M."/>
            <person name="Akashi H."/>
            <person name="Anderson W.W."/>
            <person name="Aquadro C.F."/>
            <person name="Ardell D.H."/>
            <person name="Arguello R."/>
            <person name="Artieri C.G."/>
            <person name="Barbash D.A."/>
            <person name="Barker D."/>
            <person name="Barsanti P."/>
            <person name="Batterham P."/>
            <person name="Batzoglou S."/>
            <person name="Begun D."/>
            <person name="Bhutkar A."/>
            <person name="Blanco E."/>
            <person name="Bosak S.A."/>
            <person name="Bradley R.K."/>
            <person name="Brand A.D."/>
            <person name="Brent M.R."/>
            <person name="Brooks A.N."/>
            <person name="Brown R.H."/>
            <person name="Butlin R.K."/>
            <person name="Caggese C."/>
            <person name="Calvi B.R."/>
            <person name="Bernardo de Carvalho A."/>
            <person name="Caspi A."/>
            <person name="Castrezana S."/>
            <person name="Celniker S.E."/>
            <person name="Chang J.L."/>
            <person name="Chapple C."/>
            <person name="Chatterji S."/>
            <person name="Chinwalla A."/>
            <person name="Civetta A."/>
            <person name="Clifton S.W."/>
            <person name="Comeron J.M."/>
            <person name="Costello J.C."/>
            <person name="Coyne J.A."/>
            <person name="Daub J."/>
            <person name="David R.G."/>
            <person name="Delcher A.L."/>
            <person name="Delehaunty K."/>
            <person name="Do C.B."/>
            <person name="Ebling H."/>
            <person name="Edwards K."/>
            <person name="Eickbush T."/>
            <person name="Evans J.D."/>
            <person name="Filipski A."/>
            <person name="Findeiss S."/>
            <person name="Freyhult E."/>
            <person name="Fulton L."/>
            <person name="Fulton R."/>
            <person name="Garcia A.C."/>
            <person name="Gardiner A."/>
            <person name="Garfield D.A."/>
            <person name="Garvin B.E."/>
            <person name="Gibson G."/>
            <person name="Gilbert D."/>
            <person name="Gnerre S."/>
            <person name="Godfrey J."/>
            <person name="Good R."/>
            <person name="Gotea V."/>
            <person name="Gravely B."/>
            <person name="Greenberg A.J."/>
            <person name="Griffiths-Jones S."/>
            <person name="Gross S."/>
            <person name="Guigo R."/>
            <person name="Gustafson E.A."/>
            <person name="Haerty W."/>
            <person name="Hahn M.W."/>
            <person name="Halligan D.L."/>
            <person name="Halpern A.L."/>
            <person name="Halter G.M."/>
            <person name="Han M.V."/>
            <person name="Heger A."/>
            <person name="Hillier L."/>
            <person name="Hinrichs A.S."/>
            <person name="Holmes I."/>
            <person name="Hoskins R.A."/>
            <person name="Hubisz M.J."/>
            <person name="Hultmark D."/>
            <person name="Huntley M.A."/>
            <person name="Jaffe D.B."/>
            <person name="Jagadeeshan S."/>
            <person name="Jeck W.R."/>
            <person name="Johnson J."/>
            <person name="Jones C.D."/>
            <person name="Jordan W.C."/>
            <person name="Karpen G.H."/>
            <person name="Kataoka E."/>
            <person name="Keightley P.D."/>
            <person name="Kheradpour P."/>
            <person name="Kirkness E.F."/>
            <person name="Koerich L.B."/>
            <person name="Kristiansen K."/>
            <person name="Kudrna D."/>
            <person name="Kulathinal R.J."/>
            <person name="Kumar S."/>
            <person name="Kwok R."/>
            <person name="Lander E."/>
            <person name="Langley C.H."/>
            <person name="Lapoint R."/>
            <person name="Lazzaro B.P."/>
            <person name="Lee S.J."/>
            <person name="Levesque L."/>
            <person name="Li R."/>
            <person name="Lin C.F."/>
            <person name="Lin M.F."/>
            <person name="Lindblad-Toh K."/>
            <person name="Llopart A."/>
            <person name="Long M."/>
            <person name="Low L."/>
            <person name="Lozovsky E."/>
            <person name="Lu J."/>
            <person name="Luo M."/>
            <person name="Machado C.A."/>
            <person name="Makalowski W."/>
            <person name="Marzo M."/>
            <person name="Matsuda M."/>
            <person name="Matzkin L."/>
            <person name="McAllister B."/>
            <person name="McBride C.S."/>
            <person name="McKernan B."/>
            <person name="McKernan K."/>
            <person name="Mendez-Lago M."/>
            <person name="Minx P."/>
            <person name="Mollenhauer M.U."/>
            <person name="Montooth K."/>
            <person name="Mount S.M."/>
            <person name="Mu X."/>
            <person name="Myers E."/>
            <person name="Negre B."/>
            <person name="Newfeld S."/>
            <person name="Nielsen R."/>
            <person name="Noor M.A."/>
            <person name="O'Grady P."/>
            <person name="Pachter L."/>
            <person name="Papaceit M."/>
            <person name="Parisi M.J."/>
            <person name="Parisi M."/>
            <person name="Parts L."/>
            <person name="Pedersen J.S."/>
            <person name="Pesole G."/>
            <person name="Phillippy A.M."/>
            <person name="Ponting C.P."/>
            <person name="Pop M."/>
            <person name="Porcelli D."/>
            <person name="Powell J.R."/>
            <person name="Prohaska S."/>
            <person name="Pruitt K."/>
            <person name="Puig M."/>
            <person name="Quesneville H."/>
            <person name="Ram K.R."/>
            <person name="Rand D."/>
            <person name="Rasmussen M.D."/>
            <person name="Reed L.K."/>
            <person name="Reenan R."/>
            <person name="Reily A."/>
            <person name="Remington K.A."/>
            <person name="Rieger T.T."/>
            <person name="Ritchie M.G."/>
            <person name="Robin C."/>
            <person name="Rogers Y.H."/>
            <person name="Rohde C."/>
            <person name="Rozas J."/>
            <person name="Rubenfield M.J."/>
            <person name="Ruiz A."/>
            <person name="Russo S."/>
            <person name="Salzberg S.L."/>
            <person name="Sanchez-Gracia A."/>
            <person name="Saranga D.J."/>
            <person name="Sato H."/>
            <person name="Schaeffer S.W."/>
            <person name="Schatz M.C."/>
            <person name="Schlenke T."/>
            <person name="Schwartz R."/>
            <person name="Segarra C."/>
            <person name="Singh R.S."/>
            <person name="Sirot L."/>
            <person name="Sirota M."/>
            <person name="Sisneros N.B."/>
            <person name="Smith C.D."/>
            <person name="Smith T.F."/>
            <person name="Spieth J."/>
            <person name="Stage D.E."/>
            <person name="Stark A."/>
            <person name="Stephan W."/>
            <person name="Strausberg R.L."/>
            <person name="Strempel S."/>
            <person name="Sturgill D."/>
            <person name="Sutton G."/>
            <person name="Sutton G.G."/>
            <person name="Tao W."/>
            <person name="Teichmann S."/>
            <person name="Tobari Y.N."/>
            <person name="Tomimura Y."/>
            <person name="Tsolas J.M."/>
            <person name="Valente V.L."/>
            <person name="Venter E."/>
            <person name="Venter J.C."/>
            <person name="Vicario S."/>
            <person name="Vieira F.G."/>
            <person name="Vilella A.J."/>
            <person name="Villasante A."/>
            <person name="Walenz B."/>
            <person name="Wang J."/>
            <person name="Wasserman M."/>
            <person name="Watts T."/>
            <person name="Wilson D."/>
            <person name="Wilson R.K."/>
            <person name="Wing R.A."/>
            <person name="Wolfner M.F."/>
            <person name="Wong A."/>
            <person name="Wong G.K."/>
            <person name="Wu C.I."/>
            <person name="Wu G."/>
            <person name="Yamamoto D."/>
            <person name="Yang H.P."/>
            <person name="Yang S.P."/>
            <person name="Yorke J.A."/>
            <person name="Yoshida K."/>
            <person name="Zdobnov E."/>
            <person name="Zhang P."/>
            <person name="Zhang Y."/>
            <person name="Zimin A.V."/>
            <person name="Baldwin J."/>
            <person name="Abdouelleil A."/>
            <person name="Abdulkadir J."/>
            <person name="Abebe A."/>
            <person name="Abera B."/>
            <person name="Abreu J."/>
            <person name="Acer S.C."/>
            <person name="Aftuck L."/>
            <person name="Alexander A."/>
            <person name="An P."/>
            <person name="Anderson E."/>
            <person name="Anderson S."/>
            <person name="Arachi H."/>
            <person name="Azer M."/>
            <person name="Bachantsang P."/>
            <person name="Barry A."/>
            <person name="Bayul T."/>
            <person name="Berlin A."/>
            <person name="Bessette D."/>
            <person name="Bloom T."/>
            <person name="Blye J."/>
            <person name="Boguslavskiy L."/>
            <person name="Bonnet C."/>
            <person name="Boukhgalter B."/>
            <person name="Bourzgui I."/>
            <person name="Brown A."/>
            <person name="Cahill P."/>
            <person name="Channer S."/>
            <person name="Cheshatsang Y."/>
            <person name="Chuda L."/>
            <person name="Citroen M."/>
            <person name="Collymore A."/>
            <person name="Cooke P."/>
            <person name="Costello M."/>
            <person name="D'Aco K."/>
            <person name="Daza R."/>
            <person name="De Haan G."/>
            <person name="DeGray S."/>
            <person name="DeMaso C."/>
            <person name="Dhargay N."/>
            <person name="Dooley K."/>
            <person name="Dooley E."/>
            <person name="Doricent M."/>
            <person name="Dorje P."/>
            <person name="Dorjee K."/>
            <person name="Dupes A."/>
            <person name="Elong R."/>
            <person name="Falk J."/>
            <person name="Farina A."/>
            <person name="Faro S."/>
            <person name="Ferguson D."/>
            <person name="Fisher S."/>
            <person name="Foley C.D."/>
            <person name="Franke A."/>
            <person name="Friedrich D."/>
            <person name="Gadbois L."/>
            <person name="Gearin G."/>
            <person name="Gearin C.R."/>
            <person name="Giannoukos G."/>
            <person name="Goode T."/>
            <person name="Graham J."/>
            <person name="Grandbois E."/>
            <person name="Grewal S."/>
            <person name="Gyaltsen K."/>
            <person name="Hafez N."/>
            <person name="Hagos B."/>
            <person name="Hall J."/>
            <person name="Henson C."/>
            <person name="Hollinger A."/>
            <person name="Honan T."/>
            <person name="Huard M.D."/>
            <person name="Hughes L."/>
            <person name="Hurhula B."/>
            <person name="Husby M.E."/>
            <person name="Kamat A."/>
            <person name="Kanga B."/>
            <person name="Kashin S."/>
            <person name="Khazanovich D."/>
            <person name="Kisner P."/>
            <person name="Lance K."/>
            <person name="Lara M."/>
            <person name="Lee W."/>
            <person name="Lennon N."/>
            <person name="Letendre F."/>
            <person name="LeVine R."/>
            <person name="Lipovsky A."/>
            <person name="Liu X."/>
            <person name="Liu J."/>
            <person name="Liu S."/>
            <person name="Lokyitsang T."/>
            <person name="Lokyitsang Y."/>
            <person name="Lubonja R."/>
            <person name="Lui A."/>
            <person name="MacDonald P."/>
            <person name="Magnisalis V."/>
            <person name="Maru K."/>
            <person name="Matthews C."/>
            <person name="McCusker W."/>
            <person name="McDonough S."/>
            <person name="Mehta T."/>
            <person name="Meldrim J."/>
            <person name="Meneus L."/>
            <person name="Mihai O."/>
            <person name="Mihalev A."/>
            <person name="Mihova T."/>
            <person name="Mittelman R."/>
            <person name="Mlenga V."/>
            <person name="Montmayeur A."/>
            <person name="Mulrain L."/>
            <person name="Navidi A."/>
            <person name="Naylor J."/>
            <person name="Negash T."/>
            <person name="Nguyen T."/>
            <person name="Nguyen N."/>
            <person name="Nicol R."/>
            <person name="Norbu C."/>
            <person name="Norbu N."/>
            <person name="Novod N."/>
            <person name="O'Neill B."/>
            <person name="Osman S."/>
            <person name="Markiewicz E."/>
            <person name="Oyono O.L."/>
            <person name="Patti C."/>
            <person name="Phunkhang P."/>
            <person name="Pierre F."/>
            <person name="Priest M."/>
            <person name="Raghuraman S."/>
            <person name="Rege F."/>
            <person name="Reyes R."/>
            <person name="Rise C."/>
            <person name="Rogov P."/>
            <person name="Ross K."/>
            <person name="Ryan E."/>
            <person name="Settipalli S."/>
            <person name="Shea T."/>
            <person name="Sherpa N."/>
            <person name="Shi L."/>
            <person name="Shih D."/>
            <person name="Sparrow T."/>
            <person name="Spaulding J."/>
            <person name="Stalker J."/>
            <person name="Stange-Thomann N."/>
            <person name="Stavropoulos S."/>
            <person name="Stone C."/>
            <person name="Strader C."/>
            <person name="Tesfaye S."/>
            <person name="Thomson T."/>
            <person name="Thoulutsang Y."/>
            <person name="Thoulutsang D."/>
            <person name="Topham K."/>
            <person name="Topping I."/>
            <person name="Tsamla T."/>
            <person name="Vassiliev H."/>
            <person name="Vo A."/>
            <person name="Wangchuk T."/>
            <person name="Wangdi T."/>
            <person name="Weiand M."/>
            <person name="Wilkinson J."/>
            <person name="Wilson A."/>
            <person name="Yadav S."/>
            <person name="Young G."/>
            <person name="Yu Q."/>
            <person name="Zembek L."/>
            <person name="Zhong D."/>
            <person name="Zimmer A."/>
            <person name="Zwirko Z."/>
            <person name="Jaffe D.B."/>
            <person name="Alvarez P."/>
            <person name="Brockman W."/>
            <person name="Butler J."/>
            <person name="Chin C."/>
            <person name="Gnerre S."/>
            <person name="Grabherr M."/>
            <person name="Kleber M."/>
            <person name="Mauceli E."/>
            <person name="MacCallum I."/>
        </authorList>
    </citation>
    <scope>NUCLEOTIDE SEQUENCE [LARGE SCALE GENOMIC DNA]</scope>
    <source>
        <strain evidence="3">Tucson 14030-0811.24</strain>
    </source>
</reference>
<dbReference type="InterPro" id="IPR018490">
    <property type="entry name" value="cNMP-bd_dom_sf"/>
</dbReference>
<organism evidence="2 3">
    <name type="scientific">Drosophila willistoni</name>
    <name type="common">Fruit fly</name>
    <dbReference type="NCBI Taxonomy" id="7260"/>
    <lineage>
        <taxon>Eukaryota</taxon>
        <taxon>Metazoa</taxon>
        <taxon>Ecdysozoa</taxon>
        <taxon>Arthropoda</taxon>
        <taxon>Hexapoda</taxon>
        <taxon>Insecta</taxon>
        <taxon>Pterygota</taxon>
        <taxon>Neoptera</taxon>
        <taxon>Endopterygota</taxon>
        <taxon>Diptera</taxon>
        <taxon>Brachycera</taxon>
        <taxon>Muscomorpha</taxon>
        <taxon>Ephydroidea</taxon>
        <taxon>Drosophilidae</taxon>
        <taxon>Drosophila</taxon>
        <taxon>Sophophora</taxon>
    </lineage>
</organism>
<dbReference type="SUPFAM" id="SSF51206">
    <property type="entry name" value="cAMP-binding domain-like"/>
    <property type="match status" value="2"/>
</dbReference>
<dbReference type="HOGENOM" id="CLU_025702_1_0_1"/>